<organism evidence="1 3">
    <name type="scientific">Paenibacillus barcinonensis</name>
    <dbReference type="NCBI Taxonomy" id="198119"/>
    <lineage>
        <taxon>Bacteria</taxon>
        <taxon>Bacillati</taxon>
        <taxon>Bacillota</taxon>
        <taxon>Bacilli</taxon>
        <taxon>Bacillales</taxon>
        <taxon>Paenibacillaceae</taxon>
        <taxon>Paenibacillus</taxon>
    </lineage>
</organism>
<dbReference type="AlphaFoldDB" id="A0A2V4WMM3"/>
<name>A0A2V4WMM3_PAEBA</name>
<dbReference type="CDD" id="cd02440">
    <property type="entry name" value="AdoMet_MTases"/>
    <property type="match status" value="1"/>
</dbReference>
<dbReference type="EMBL" id="QJSW01000007">
    <property type="protein sequence ID" value="PYE48926.1"/>
    <property type="molecule type" value="Genomic_DNA"/>
</dbReference>
<dbReference type="Proteomes" id="UP000509327">
    <property type="component" value="Chromosome"/>
</dbReference>
<evidence type="ECO:0000313" key="2">
    <source>
        <dbReference type="EMBL" id="QKS57667.1"/>
    </source>
</evidence>
<gene>
    <name evidence="1" type="ORF">DFQ00_107220</name>
    <name evidence="2" type="ORF">HUB98_16070</name>
</gene>
<keyword evidence="1" id="KW-0489">Methyltransferase</keyword>
<dbReference type="EMBL" id="CP054614">
    <property type="protein sequence ID" value="QKS57667.1"/>
    <property type="molecule type" value="Genomic_DNA"/>
</dbReference>
<dbReference type="RefSeq" id="WP_110897070.1">
    <property type="nucleotide sequence ID" value="NZ_CP054614.1"/>
</dbReference>
<dbReference type="Gene3D" id="3.40.50.150">
    <property type="entry name" value="Vaccinia Virus protein VP39"/>
    <property type="match status" value="1"/>
</dbReference>
<sequence length="244" mass="27862">MSEKGSDFYDNDAVFQTYMELRQGQDNANDTLEKPVILELIGDAAGKNMLDLGCGDARFATELLGVRHNGLAYTGVEGSTNMVTSARESVKGLNARIEHSYLEEWSYPTDTYDLVISRLAIHYIEDVNSLFRSVYSTLKKNGLFVFSVEHPVITSTLQPSGMETNWVVDQYFIEGYREQQWLGGSVKKMHRSIESYYMALQQAGFRVEQLRESAPQRANFSDEENYERRKHIPLFLFLAARKPD</sequence>
<dbReference type="GO" id="GO:0008168">
    <property type="term" value="F:methyltransferase activity"/>
    <property type="evidence" value="ECO:0007669"/>
    <property type="project" value="UniProtKB-KW"/>
</dbReference>
<evidence type="ECO:0000313" key="3">
    <source>
        <dbReference type="Proteomes" id="UP000247790"/>
    </source>
</evidence>
<dbReference type="InterPro" id="IPR029063">
    <property type="entry name" value="SAM-dependent_MTases_sf"/>
</dbReference>
<proteinExistence type="predicted"/>
<evidence type="ECO:0000313" key="4">
    <source>
        <dbReference type="Proteomes" id="UP000509327"/>
    </source>
</evidence>
<dbReference type="SUPFAM" id="SSF53335">
    <property type="entry name" value="S-adenosyl-L-methionine-dependent methyltransferases"/>
    <property type="match status" value="1"/>
</dbReference>
<accession>A0A2V4WMM3</accession>
<protein>
    <submittedName>
        <fullName evidence="2">Methyltransferase domain-containing protein</fullName>
    </submittedName>
    <submittedName>
        <fullName evidence="1">Methyltransferase family protein</fullName>
    </submittedName>
</protein>
<dbReference type="OrthoDB" id="9791837at2"/>
<reference evidence="1 3" key="1">
    <citation type="submission" date="2018-06" db="EMBL/GenBank/DDBJ databases">
        <title>Genomic Encyclopedia of Type Strains, Phase III (KMG-III): the genomes of soil and plant-associated and newly described type strains.</title>
        <authorList>
            <person name="Whitman W."/>
        </authorList>
    </citation>
    <scope>NUCLEOTIDE SEQUENCE [LARGE SCALE GENOMIC DNA]</scope>
    <source>
        <strain evidence="1 3">CECT 7022</strain>
    </source>
</reference>
<dbReference type="GO" id="GO:0032259">
    <property type="term" value="P:methylation"/>
    <property type="evidence" value="ECO:0007669"/>
    <property type="project" value="UniProtKB-KW"/>
</dbReference>
<dbReference type="Proteomes" id="UP000247790">
    <property type="component" value="Unassembled WGS sequence"/>
</dbReference>
<keyword evidence="1" id="KW-0808">Transferase</keyword>
<keyword evidence="4" id="KW-1185">Reference proteome</keyword>
<dbReference type="PANTHER" id="PTHR43861">
    <property type="entry name" value="TRANS-ACONITATE 2-METHYLTRANSFERASE-RELATED"/>
    <property type="match status" value="1"/>
</dbReference>
<evidence type="ECO:0000313" key="1">
    <source>
        <dbReference type="EMBL" id="PYE48926.1"/>
    </source>
</evidence>
<dbReference type="Pfam" id="PF13489">
    <property type="entry name" value="Methyltransf_23"/>
    <property type="match status" value="1"/>
</dbReference>
<reference evidence="2 4" key="2">
    <citation type="submission" date="2020-06" db="EMBL/GenBank/DDBJ databases">
        <title>Complete genome of Paenibacillus barcinonensis KACC11450.</title>
        <authorList>
            <person name="Kim M."/>
            <person name="Park Y.-J."/>
            <person name="Shin J.-H."/>
        </authorList>
    </citation>
    <scope>NUCLEOTIDE SEQUENCE [LARGE SCALE GENOMIC DNA]</scope>
    <source>
        <strain evidence="2 4">KACC11450</strain>
    </source>
</reference>